<reference evidence="1 2" key="1">
    <citation type="submission" date="2015-11" db="EMBL/GenBank/DDBJ databases">
        <title>Genomic analysis of 38 Legionella species identifies large and diverse effector repertoires.</title>
        <authorList>
            <person name="Burstein D."/>
            <person name="Amaro F."/>
            <person name="Zusman T."/>
            <person name="Lifshitz Z."/>
            <person name="Cohen O."/>
            <person name="Gilbert J.A."/>
            <person name="Pupko T."/>
            <person name="Shuman H.A."/>
            <person name="Segal G."/>
        </authorList>
    </citation>
    <scope>NUCLEOTIDE SEQUENCE [LARGE SCALE GENOMIC DNA]</scope>
    <source>
        <strain evidence="1 2">Bercovier 4</strain>
    </source>
</reference>
<evidence type="ECO:0000313" key="2">
    <source>
        <dbReference type="Proteomes" id="UP000054761"/>
    </source>
</evidence>
<protein>
    <submittedName>
        <fullName evidence="1">Uncharacterized protein</fullName>
    </submittedName>
</protein>
<evidence type="ECO:0000313" key="1">
    <source>
        <dbReference type="EMBL" id="KTD20043.1"/>
    </source>
</evidence>
<dbReference type="GeneID" id="39688755"/>
<dbReference type="STRING" id="454.Lisr_1893"/>
<comment type="caution">
    <text evidence="1">The sequence shown here is derived from an EMBL/GenBank/DDBJ whole genome shotgun (WGS) entry which is preliminary data.</text>
</comment>
<dbReference type="PATRIC" id="fig|454.4.peg.2063"/>
<keyword evidence="2" id="KW-1185">Reference proteome</keyword>
<dbReference type="EMBL" id="LNYH01000108">
    <property type="protein sequence ID" value="KTD20043.1"/>
    <property type="molecule type" value="Genomic_DNA"/>
</dbReference>
<name>A0A0W0VIY8_9GAMM</name>
<gene>
    <name evidence="1" type="ORF">Lisr_1893</name>
</gene>
<sequence>MKNSIKYELASKIFEMFGLNQRDREEWYMASFLAGIPNMKAKYEYEKNEEDPPDYVIKSNVSDDVISCELTEIHLDENRKGAKSQARIERYHSLLNKLKSDLKKNGLSHLYGVFSLKKTIRIALKVQRY</sequence>
<organism evidence="1 2">
    <name type="scientific">Legionella israelensis</name>
    <dbReference type="NCBI Taxonomy" id="454"/>
    <lineage>
        <taxon>Bacteria</taxon>
        <taxon>Pseudomonadati</taxon>
        <taxon>Pseudomonadota</taxon>
        <taxon>Gammaproteobacteria</taxon>
        <taxon>Legionellales</taxon>
        <taxon>Legionellaceae</taxon>
        <taxon>Legionella</taxon>
    </lineage>
</organism>
<dbReference type="RefSeq" id="WP_058502217.1">
    <property type="nucleotide sequence ID" value="NZ_CAAAJA010000116.1"/>
</dbReference>
<proteinExistence type="predicted"/>
<accession>A0A0W0VIY8</accession>
<dbReference type="AlphaFoldDB" id="A0A0W0VIY8"/>
<dbReference type="Proteomes" id="UP000054761">
    <property type="component" value="Unassembled WGS sequence"/>
</dbReference>